<proteinExistence type="predicted"/>
<reference evidence="1" key="1">
    <citation type="submission" date="2014-11" db="EMBL/GenBank/DDBJ databases">
        <authorList>
            <person name="Zhu J."/>
            <person name="Qi W."/>
            <person name="Song R."/>
        </authorList>
    </citation>
    <scope>NUCLEOTIDE SEQUENCE</scope>
</reference>
<name>A0A1B1TF22_9ARCH</name>
<sequence>MIPVSLYGIDVEMCERFYSELPSLVADSIEDEDYAKTIYSIQEKASIDHVFISEKWSKRPPQVWPEDIMMEMEMILQTVNYPDVSLLEHLLTLDDIDTRRISEWVHFSTNLYPLYSEKACQALTNMGLQTPYKLNDMASYGLYVSRLEGLKIYSPADGLPEIGLPRARMLQLGLERFE</sequence>
<reference evidence="1" key="2">
    <citation type="journal article" date="2015" name="ISME J.">
        <title>A new class of marine Euryarchaeota group II from the Mediterranean deep chlorophyll maximum.</title>
        <authorList>
            <person name="Martin-Cuadrado A.B."/>
            <person name="Garcia-Heredia I."/>
            <person name="Molto A.G."/>
            <person name="Lopez-Ubeda R."/>
            <person name="Kimes N."/>
            <person name="Lopez-Garcia P."/>
            <person name="Moreira D."/>
            <person name="Rodriguez-Valera F."/>
        </authorList>
    </citation>
    <scope>NUCLEOTIDE SEQUENCE</scope>
</reference>
<accession>A0A1B1TF22</accession>
<dbReference type="AlphaFoldDB" id="A0A1B1TF22"/>
<protein>
    <submittedName>
        <fullName evidence="1">Uncharacterized protein</fullName>
    </submittedName>
</protein>
<evidence type="ECO:0000313" key="1">
    <source>
        <dbReference type="EMBL" id="ANV80887.1"/>
    </source>
</evidence>
<organism evidence="1">
    <name type="scientific">uncultured Poseidoniia archaeon</name>
    <dbReference type="NCBI Taxonomy" id="1697135"/>
    <lineage>
        <taxon>Archaea</taxon>
        <taxon>Methanobacteriati</taxon>
        <taxon>Thermoplasmatota</taxon>
        <taxon>Candidatus Poseidoniia</taxon>
        <taxon>environmental samples</taxon>
    </lineage>
</organism>
<dbReference type="EMBL" id="KP211911">
    <property type="protein sequence ID" value="ANV80887.1"/>
    <property type="molecule type" value="Genomic_DNA"/>
</dbReference>